<dbReference type="PANTHER" id="PTHR42754:SF1">
    <property type="entry name" value="LIPOPROTEIN"/>
    <property type="match status" value="1"/>
</dbReference>
<proteinExistence type="predicted"/>
<evidence type="ECO:0000313" key="1">
    <source>
        <dbReference type="EMBL" id="KFE65306.1"/>
    </source>
</evidence>
<dbReference type="Proteomes" id="UP000028725">
    <property type="component" value="Unassembled WGS sequence"/>
</dbReference>
<dbReference type="PANTHER" id="PTHR42754">
    <property type="entry name" value="ENDOGLUCANASE"/>
    <property type="match status" value="1"/>
</dbReference>
<protein>
    <submittedName>
        <fullName evidence="1">Uncharacterized protein</fullName>
    </submittedName>
</protein>
<dbReference type="InterPro" id="IPR011044">
    <property type="entry name" value="Quino_amine_DH_bsu"/>
</dbReference>
<accession>A0A085WC93</accession>
<name>A0A085WC93_9BACT</name>
<evidence type="ECO:0000313" key="2">
    <source>
        <dbReference type="Proteomes" id="UP000028725"/>
    </source>
</evidence>
<keyword evidence="2" id="KW-1185">Reference proteome</keyword>
<sequence>MVQIDGKKAVRANCVHQFPQCRAPVLSKGRFLSNDLENLVLQTWKTWMLTAGLAAQFACGGPASDTPDTLEQPQGVALTGSNAVQRLDTAPLAKGVDVTALVALNYHSLALAPTLQGNALFSPGSASSIIQTSDGGYAFTGTFKALGTDDILLVKLDAFLNVQWAYAYGTSNAESGVEVRQTSDGGFMIAGQIFQNATTNFDFYLVRTDSTGNPYWQLSNGGTLHEYATAMEVTPDGGCIIVGKTQSNLGYQNAYMVKFSSVGAVQWSRSFSSGDSGTYEFRGVANVPGGGYVAVGSRQVKVSSSTWETFGYAVKVNSAGSTLFEVSSGRFAGLEAVTATSTGYVAVGYIYPVSGADFYAVRFSPTGGTLWAWSLNAGTNGDYLSDVKLASDGNYVVTGTISPTLTQQNLRLMKLDNSGIRLWDFYPYASTVNTNGQSLAITSDGGFINSGGYTDSTNTWYLLLSKFSP</sequence>
<organism evidence="1 2">
    <name type="scientific">Hyalangium minutum</name>
    <dbReference type="NCBI Taxonomy" id="394096"/>
    <lineage>
        <taxon>Bacteria</taxon>
        <taxon>Pseudomonadati</taxon>
        <taxon>Myxococcota</taxon>
        <taxon>Myxococcia</taxon>
        <taxon>Myxococcales</taxon>
        <taxon>Cystobacterineae</taxon>
        <taxon>Archangiaceae</taxon>
        <taxon>Hyalangium</taxon>
    </lineage>
</organism>
<dbReference type="STRING" id="394096.DB31_1422"/>
<dbReference type="SUPFAM" id="SSF50969">
    <property type="entry name" value="YVTN repeat-like/Quinoprotein amine dehydrogenase"/>
    <property type="match status" value="1"/>
</dbReference>
<reference evidence="1 2" key="1">
    <citation type="submission" date="2014-04" db="EMBL/GenBank/DDBJ databases">
        <title>Genome assembly of Hyalangium minutum DSM 14724.</title>
        <authorList>
            <person name="Sharma G."/>
            <person name="Subramanian S."/>
        </authorList>
    </citation>
    <scope>NUCLEOTIDE SEQUENCE [LARGE SCALE GENOMIC DNA]</scope>
    <source>
        <strain evidence="1 2">DSM 14724</strain>
    </source>
</reference>
<gene>
    <name evidence="1" type="ORF">DB31_1422</name>
</gene>
<comment type="caution">
    <text evidence="1">The sequence shown here is derived from an EMBL/GenBank/DDBJ whole genome shotgun (WGS) entry which is preliminary data.</text>
</comment>
<dbReference type="AlphaFoldDB" id="A0A085WC93"/>
<dbReference type="EMBL" id="JMCB01000012">
    <property type="protein sequence ID" value="KFE65306.1"/>
    <property type="molecule type" value="Genomic_DNA"/>
</dbReference>